<reference evidence="5" key="1">
    <citation type="journal article" date="2022" name="bioRxiv">
        <title>Thiovibrio frasassiensisgen. nov., sp. nov., an autotrophic, elemental sulfur disproportionating bacterium isolated from sulfidic karst sediment, and proposal of Thiovibrionaceae fam. nov.</title>
        <authorList>
            <person name="Aronson H."/>
            <person name="Thomas C."/>
            <person name="Bhattacharyya M."/>
            <person name="Eckstein S."/>
            <person name="Jensen S."/>
            <person name="Barco R."/>
            <person name="Macalady J."/>
            <person name="Amend J."/>
        </authorList>
    </citation>
    <scope>NUCLEOTIDE SEQUENCE</scope>
    <source>
        <strain evidence="5">RS19-109</strain>
    </source>
</reference>
<comment type="subunit">
    <text evidence="4">Homodimer.</text>
</comment>
<dbReference type="GO" id="GO:0003855">
    <property type="term" value="F:3-dehydroquinate dehydratase activity"/>
    <property type="evidence" value="ECO:0007669"/>
    <property type="project" value="UniProtKB-UniRule"/>
</dbReference>
<feature type="binding site" evidence="4">
    <location>
        <position position="215"/>
    </location>
    <ligand>
        <name>3-dehydroquinate</name>
        <dbReference type="ChEBI" id="CHEBI:32364"/>
    </ligand>
</feature>
<name>A0A9X4MFU9_9BACT</name>
<feature type="binding site" evidence="4">
    <location>
        <position position="219"/>
    </location>
    <ligand>
        <name>3-dehydroquinate</name>
        <dbReference type="ChEBI" id="CHEBI:32364"/>
    </ligand>
</feature>
<dbReference type="PANTHER" id="PTHR43699">
    <property type="entry name" value="3-DEHYDROQUINATE DEHYDRATASE"/>
    <property type="match status" value="1"/>
</dbReference>
<dbReference type="GO" id="GO:0046279">
    <property type="term" value="P:3,4-dihydroxybenzoate biosynthetic process"/>
    <property type="evidence" value="ECO:0007669"/>
    <property type="project" value="TreeGrafter"/>
</dbReference>
<dbReference type="AlphaFoldDB" id="A0A9X4MFU9"/>
<dbReference type="GO" id="GO:0009423">
    <property type="term" value="P:chorismate biosynthetic process"/>
    <property type="evidence" value="ECO:0007669"/>
    <property type="project" value="UniProtKB-UniRule"/>
</dbReference>
<protein>
    <recommendedName>
        <fullName evidence="4">3-dehydroquinate dehydratase</fullName>
        <shortName evidence="4">3-dehydroquinase</shortName>
        <ecNumber evidence="4">4.2.1.10</ecNumber>
    </recommendedName>
    <alternativeName>
        <fullName evidence="4">Type I DHQase</fullName>
    </alternativeName>
    <alternativeName>
        <fullName evidence="4">Type I dehydroquinase</fullName>
        <shortName evidence="4">DHQ1</shortName>
    </alternativeName>
</protein>
<evidence type="ECO:0000313" key="6">
    <source>
        <dbReference type="Proteomes" id="UP001154240"/>
    </source>
</evidence>
<dbReference type="GO" id="GO:0009073">
    <property type="term" value="P:aromatic amino acid family biosynthetic process"/>
    <property type="evidence" value="ECO:0007669"/>
    <property type="project" value="UniProtKB-KW"/>
</dbReference>
<evidence type="ECO:0000313" key="5">
    <source>
        <dbReference type="EMBL" id="MDG4475105.1"/>
    </source>
</evidence>
<dbReference type="RefSeq" id="WP_307632081.1">
    <property type="nucleotide sequence ID" value="NZ_JAPHEH010000001.1"/>
</dbReference>
<reference evidence="5" key="2">
    <citation type="submission" date="2022-10" db="EMBL/GenBank/DDBJ databases">
        <authorList>
            <person name="Aronson H.S."/>
        </authorList>
    </citation>
    <scope>NUCLEOTIDE SEQUENCE</scope>
    <source>
        <strain evidence="5">RS19-109</strain>
    </source>
</reference>
<dbReference type="InterPro" id="IPR001381">
    <property type="entry name" value="DHquinase_I"/>
</dbReference>
<proteinExistence type="inferred from homology"/>
<dbReference type="EC" id="4.2.1.10" evidence="4"/>
<evidence type="ECO:0000256" key="3">
    <source>
        <dbReference type="ARBA" id="ARBA00023270"/>
    </source>
</evidence>
<feature type="binding site" evidence="4">
    <location>
        <position position="66"/>
    </location>
    <ligand>
        <name>3-dehydroquinate</name>
        <dbReference type="ChEBI" id="CHEBI:32364"/>
    </ligand>
</feature>
<dbReference type="Pfam" id="PF01487">
    <property type="entry name" value="DHquinase_I"/>
    <property type="match status" value="1"/>
</dbReference>
<comment type="function">
    <text evidence="4">Involved in the third step of the chorismate pathway, which leads to the biosynthesis of aromatic amino acids. Catalyzes the cis-dehydration of 3-dehydroquinate (DHQ) and introduces the first double bond of the aromatic ring to yield 3-dehydroshikimate.</text>
</comment>
<feature type="binding site" evidence="4">
    <location>
        <begin position="39"/>
        <end position="41"/>
    </location>
    <ligand>
        <name>3-dehydroquinate</name>
        <dbReference type="ChEBI" id="CHEBI:32364"/>
    </ligand>
</feature>
<dbReference type="SUPFAM" id="SSF51569">
    <property type="entry name" value="Aldolase"/>
    <property type="match status" value="1"/>
</dbReference>
<feature type="active site" description="Proton donor/acceptor" evidence="4">
    <location>
        <position position="126"/>
    </location>
</feature>
<dbReference type="GO" id="GO:0008652">
    <property type="term" value="P:amino acid biosynthetic process"/>
    <property type="evidence" value="ECO:0007669"/>
    <property type="project" value="UniProtKB-KW"/>
</dbReference>
<dbReference type="PANTHER" id="PTHR43699:SF1">
    <property type="entry name" value="3-DEHYDROQUINATE DEHYDRATASE"/>
    <property type="match status" value="1"/>
</dbReference>
<feature type="active site" description="Schiff-base intermediate with substrate" evidence="4">
    <location>
        <position position="153"/>
    </location>
</feature>
<evidence type="ECO:0000256" key="4">
    <source>
        <dbReference type="HAMAP-Rule" id="MF_00214"/>
    </source>
</evidence>
<dbReference type="NCBIfam" id="TIGR01093">
    <property type="entry name" value="aroD"/>
    <property type="match status" value="1"/>
</dbReference>
<keyword evidence="4" id="KW-0057">Aromatic amino acid biosynthesis</keyword>
<dbReference type="InterPro" id="IPR050146">
    <property type="entry name" value="Type-I_3-dehydroquinase"/>
</dbReference>
<feature type="binding site" evidence="4">
    <location>
        <position position="15"/>
    </location>
    <ligand>
        <name>3-dehydroquinate</name>
        <dbReference type="ChEBI" id="CHEBI:32364"/>
    </ligand>
</feature>
<evidence type="ECO:0000256" key="2">
    <source>
        <dbReference type="ARBA" id="ARBA00023239"/>
    </source>
</evidence>
<evidence type="ECO:0000256" key="1">
    <source>
        <dbReference type="ARBA" id="ARBA00001864"/>
    </source>
</evidence>
<sequence length="236" mass="25159">MLNTTTNAVRRLCVSIAAATPAEALALAKEAEPVADVLEIRLDSMTHPEIPAFLQGINKPLLFTNRPTWEGGNCAAGEPERIDLLKKAAEAGAAYVDIELNAEPTLATELIAAARANNCKSIVSWHDFKCTASRQALTEIFQRQCRSGADIGKIVTTARCFQDVFRVLALQEQAAELGFPLIAFCMGPAGMISRVASTDLGGYMTYAAPDNGPATAPGQLPASSLRRIFTELGHGD</sequence>
<feature type="binding site" evidence="4">
    <location>
        <position position="194"/>
    </location>
    <ligand>
        <name>3-dehydroquinate</name>
        <dbReference type="ChEBI" id="CHEBI:32364"/>
    </ligand>
</feature>
<dbReference type="InterPro" id="IPR013785">
    <property type="entry name" value="Aldolase_TIM"/>
</dbReference>
<dbReference type="CDD" id="cd00502">
    <property type="entry name" value="DHQase_I"/>
    <property type="match status" value="1"/>
</dbReference>
<organism evidence="5 6">
    <name type="scientific">Thiovibrio frasassiensis</name>
    <dbReference type="NCBI Taxonomy" id="2984131"/>
    <lineage>
        <taxon>Bacteria</taxon>
        <taxon>Pseudomonadati</taxon>
        <taxon>Thermodesulfobacteriota</taxon>
        <taxon>Desulfobulbia</taxon>
        <taxon>Desulfobulbales</taxon>
        <taxon>Thiovibrionaceae</taxon>
        <taxon>Thiovibrio</taxon>
    </lineage>
</organism>
<dbReference type="Gene3D" id="3.20.20.70">
    <property type="entry name" value="Aldolase class I"/>
    <property type="match status" value="1"/>
</dbReference>
<keyword evidence="2 4" id="KW-0456">Lyase</keyword>
<keyword evidence="4" id="KW-0028">Amino-acid biosynthesis</keyword>
<gene>
    <name evidence="4 5" type="primary">aroD</name>
    <name evidence="5" type="ORF">OLX77_02895</name>
</gene>
<dbReference type="Proteomes" id="UP001154240">
    <property type="component" value="Unassembled WGS sequence"/>
</dbReference>
<accession>A0A9X4MFU9</accession>
<dbReference type="HAMAP" id="MF_00214">
    <property type="entry name" value="AroD"/>
    <property type="match status" value="1"/>
</dbReference>
<comment type="caution">
    <text evidence="5">The sequence shown here is derived from an EMBL/GenBank/DDBJ whole genome shotgun (WGS) entry which is preliminary data.</text>
</comment>
<keyword evidence="6" id="KW-1185">Reference proteome</keyword>
<comment type="catalytic activity">
    <reaction evidence="1 4">
        <text>3-dehydroquinate = 3-dehydroshikimate + H2O</text>
        <dbReference type="Rhea" id="RHEA:21096"/>
        <dbReference type="ChEBI" id="CHEBI:15377"/>
        <dbReference type="ChEBI" id="CHEBI:16630"/>
        <dbReference type="ChEBI" id="CHEBI:32364"/>
        <dbReference type="EC" id="4.2.1.10"/>
    </reaction>
</comment>
<comment type="pathway">
    <text evidence="4">Metabolic intermediate biosynthesis; chorismate biosynthesis; chorismate from D-erythrose 4-phosphate and phosphoenolpyruvate: step 3/7.</text>
</comment>
<keyword evidence="3 4" id="KW-0704">Schiff base</keyword>
<comment type="similarity">
    <text evidence="4">Belongs to the type-I 3-dehydroquinase family.</text>
</comment>
<dbReference type="EMBL" id="JAPHEH010000001">
    <property type="protein sequence ID" value="MDG4475105.1"/>
    <property type="molecule type" value="Genomic_DNA"/>
</dbReference>